<dbReference type="EMBL" id="LOCK01000019">
    <property type="protein sequence ID" value="KTE91775.1"/>
    <property type="molecule type" value="Genomic_DNA"/>
</dbReference>
<gene>
    <name evidence="3" type="ORF">AT727_20645</name>
</gene>
<dbReference type="RefSeq" id="WP_011459172.1">
    <property type="nucleotide sequence ID" value="NZ_LOCK01000019.1"/>
</dbReference>
<dbReference type="OrthoDB" id="1794990at2"/>
<name>A0A0W1JL65_DESHA</name>
<evidence type="ECO:0000256" key="1">
    <source>
        <dbReference type="ARBA" id="ARBA00023186"/>
    </source>
</evidence>
<dbReference type="PANTHER" id="PTHR34227">
    <property type="entry name" value="CHAPERONE PROTEIN YCDY"/>
    <property type="match status" value="1"/>
</dbReference>
<dbReference type="PANTHER" id="PTHR34227:SF1">
    <property type="entry name" value="DIMETHYL SULFOXIDE REDUCTASE CHAPERONE-RELATED"/>
    <property type="match status" value="1"/>
</dbReference>
<dbReference type="InterPro" id="IPR036411">
    <property type="entry name" value="TorD-like_sf"/>
</dbReference>
<organism evidence="3 4">
    <name type="scientific">Desulfitobacterium hafniense</name>
    <name type="common">Desulfitobacterium frappieri</name>
    <dbReference type="NCBI Taxonomy" id="49338"/>
    <lineage>
        <taxon>Bacteria</taxon>
        <taxon>Bacillati</taxon>
        <taxon>Bacillota</taxon>
        <taxon>Clostridia</taxon>
        <taxon>Eubacteriales</taxon>
        <taxon>Desulfitobacteriaceae</taxon>
        <taxon>Desulfitobacterium</taxon>
    </lineage>
</organism>
<dbReference type="SUPFAM" id="SSF89155">
    <property type="entry name" value="TorD-like"/>
    <property type="match status" value="1"/>
</dbReference>
<feature type="coiled-coil region" evidence="2">
    <location>
        <begin position="55"/>
        <end position="82"/>
    </location>
</feature>
<evidence type="ECO:0000256" key="2">
    <source>
        <dbReference type="SAM" id="Coils"/>
    </source>
</evidence>
<dbReference type="Proteomes" id="UP000054623">
    <property type="component" value="Unassembled WGS sequence"/>
</dbReference>
<accession>A0A0W1JL65</accession>
<keyword evidence="1" id="KW-0143">Chaperone</keyword>
<dbReference type="Pfam" id="PF02613">
    <property type="entry name" value="Nitrate_red_del"/>
    <property type="match status" value="1"/>
</dbReference>
<evidence type="ECO:0000313" key="4">
    <source>
        <dbReference type="Proteomes" id="UP000054623"/>
    </source>
</evidence>
<dbReference type="AlphaFoldDB" id="A0A0W1JL65"/>
<dbReference type="InterPro" id="IPR050289">
    <property type="entry name" value="TorD/DmsD_chaperones"/>
</dbReference>
<keyword evidence="2" id="KW-0175">Coiled coil</keyword>
<reference evidence="3 4" key="1">
    <citation type="submission" date="2015-12" db="EMBL/GenBank/DDBJ databases">
        <title>Draft Genome Sequence of Desulfitobacterium hafniense Strain DH, a Sulfate-reducing Bacterium Isolated from Paddy Soils.</title>
        <authorList>
            <person name="Bao P."/>
            <person name="Zhang X."/>
            <person name="Li G."/>
        </authorList>
    </citation>
    <scope>NUCLEOTIDE SEQUENCE [LARGE SCALE GENOMIC DNA]</scope>
    <source>
        <strain evidence="3 4">DH</strain>
    </source>
</reference>
<sequence>MLMAELVCSPEGDAQTLHLQARIATLMALSGVFSAGGENLQRTLTTLSEAYAQWLEEKEGVLAEEEEILNQLLQAQKGKEKKTLGYEFNRLFVGPQSPTVPPYESVYRHGERLVMQKSTLDVRRWYRSEGLSLAGASKEPDDYIATELEFAAYLLAKALAGFQKNQPGEAELYLKNYNAFYQEHLRIWLPRFVTGLFTQAREPLFHVLGEMILKTVRAVPS</sequence>
<dbReference type="Gene3D" id="1.10.3480.10">
    <property type="entry name" value="TorD-like"/>
    <property type="match status" value="1"/>
</dbReference>
<protein>
    <submittedName>
        <fullName evidence="3">Dehydrogenase</fullName>
    </submittedName>
</protein>
<proteinExistence type="predicted"/>
<dbReference type="InterPro" id="IPR020945">
    <property type="entry name" value="DMSO/NO3_reduct_chaperone"/>
</dbReference>
<comment type="caution">
    <text evidence="3">The sequence shown here is derived from an EMBL/GenBank/DDBJ whole genome shotgun (WGS) entry which is preliminary data.</text>
</comment>
<evidence type="ECO:0000313" key="3">
    <source>
        <dbReference type="EMBL" id="KTE91775.1"/>
    </source>
</evidence>